<evidence type="ECO:0000256" key="13">
    <source>
        <dbReference type="ARBA" id="ARBA00023134"/>
    </source>
</evidence>
<dbReference type="InterPro" id="IPR042101">
    <property type="entry name" value="SRP54_N_sf"/>
</dbReference>
<dbReference type="NCBIfam" id="TIGR00089">
    <property type="entry name" value="MiaB/RimO family radical SAM methylthiotransferase"/>
    <property type="match status" value="1"/>
</dbReference>
<dbReference type="Pfam" id="PF00919">
    <property type="entry name" value="UPF0004"/>
    <property type="match status" value="1"/>
</dbReference>
<dbReference type="SUPFAM" id="SSF47364">
    <property type="entry name" value="Domain of the SRP/SRP receptor G-proteins"/>
    <property type="match status" value="1"/>
</dbReference>
<dbReference type="InterPro" id="IPR000897">
    <property type="entry name" value="SRP54_GTPase_dom"/>
</dbReference>
<evidence type="ECO:0000256" key="16">
    <source>
        <dbReference type="SAM" id="MobiDB-lite"/>
    </source>
</evidence>
<dbReference type="GO" id="GO:0005886">
    <property type="term" value="C:plasma membrane"/>
    <property type="evidence" value="ECO:0007669"/>
    <property type="project" value="UniProtKB-SubCell"/>
</dbReference>
<protein>
    <submittedName>
        <fullName evidence="17">Uncharacterized protein</fullName>
    </submittedName>
</protein>
<dbReference type="SMART" id="SM00962">
    <property type="entry name" value="SRP54"/>
    <property type="match status" value="1"/>
</dbReference>
<dbReference type="GO" id="GO:0005737">
    <property type="term" value="C:cytoplasm"/>
    <property type="evidence" value="ECO:0007669"/>
    <property type="project" value="UniProtKB-ARBA"/>
</dbReference>
<dbReference type="PROSITE" id="PS51449">
    <property type="entry name" value="MTTASE_N"/>
    <property type="match status" value="1"/>
</dbReference>
<dbReference type="GO" id="GO:0005047">
    <property type="term" value="F:signal recognition particle binding"/>
    <property type="evidence" value="ECO:0007669"/>
    <property type="project" value="TreeGrafter"/>
</dbReference>
<sequence>MRTHAKNAGLGDAIIFNTCAVTKEAERQARQAIRRARRENPNAKIIVTGCSAQIDPQTYAQMEQVDKIIGNDLKLQAETWGLESAERVLVNDIMSVKETAGHLIEGVEGHARAFIQVQNGCDHRCTFCIIPYGRGNSRSVAIGEIADQVRKLVASGYNEIVMTGVDVTSYGADLPGTPSLGQMIRRVLALVPELPRLRLSSLDPVEIDDDLWRLIAEEPRLMPHLHMSLQAGDDMILKRMKRRHLRADAIEMCRRARELRPDMVFGADIIAGFPTETEEMFQNTLDVVTECDLTFLHVFPYSERPGTPAAKMPSVDMKVRKERAARLREQGEIQMQKFLKRHVGQKRQVIVEQDNIGRTEHFAAVKLDKKNAAEQEREHHEDRLMRHKKDPELEPSTDYDPDISKSNIDRKLEESSSDMLDDVGVVPVPAHTLAEDIQEGKDLSDHSDEGGWLSRLTGGLSKSSNKLSKNITDVFTKRKLDQAALDELEEILIMADIGPKTAANIVADFSSQKFDKEVDKHDVQQALSASITKILEPVTKPLDIEACDAKPFVMLVCGVNGAGKTTTIGKLAHEYHVKQHKKVMIAAADTFRAAAVEQLEIWAKRAHVPLVKKDIGADSGAVAYEAIEKAKADGVDLLMIDTAGRLQNKKNLMEELAKMIRVIKKQDESAPHAVVLVLDSTTGQNAHSQVQNFKDVVDLTGLVVTKLDGSAKGGVVVSLAEEYGLPIHAVGVGEKIEDLSPFKAADYAKALIGLK</sequence>
<dbReference type="InterPro" id="IPR013848">
    <property type="entry name" value="Methylthiotransferase_N"/>
</dbReference>
<dbReference type="InterPro" id="IPR036225">
    <property type="entry name" value="SRP/SRP_N"/>
</dbReference>
<dbReference type="Pfam" id="PF00448">
    <property type="entry name" value="SRP54"/>
    <property type="match status" value="1"/>
</dbReference>
<dbReference type="GO" id="GO:0005525">
    <property type="term" value="F:GTP binding"/>
    <property type="evidence" value="ECO:0007669"/>
    <property type="project" value="UniProtKB-KW"/>
</dbReference>
<dbReference type="InterPro" id="IPR004390">
    <property type="entry name" value="SR_rcpt_FtsY"/>
</dbReference>
<dbReference type="PANTHER" id="PTHR43134:SF1">
    <property type="entry name" value="SIGNAL RECOGNITION PARTICLE RECEPTOR SUBUNIT ALPHA"/>
    <property type="match status" value="1"/>
</dbReference>
<evidence type="ECO:0000256" key="9">
    <source>
        <dbReference type="ARBA" id="ARBA00022741"/>
    </source>
</evidence>
<evidence type="ECO:0000256" key="6">
    <source>
        <dbReference type="ARBA" id="ARBA00022490"/>
    </source>
</evidence>
<dbReference type="Gene3D" id="3.40.50.300">
    <property type="entry name" value="P-loop containing nucleotide triphosphate hydrolases"/>
    <property type="match status" value="1"/>
</dbReference>
<dbReference type="InterPro" id="IPR023404">
    <property type="entry name" value="rSAM_horseshoe"/>
</dbReference>
<dbReference type="GO" id="GO:0051539">
    <property type="term" value="F:4 iron, 4 sulfur cluster binding"/>
    <property type="evidence" value="ECO:0007669"/>
    <property type="project" value="UniProtKB-KW"/>
</dbReference>
<dbReference type="GO" id="GO:0006400">
    <property type="term" value="P:tRNA modification"/>
    <property type="evidence" value="ECO:0007669"/>
    <property type="project" value="InterPro"/>
</dbReference>
<keyword evidence="13" id="KW-0342">GTP-binding</keyword>
<organism evidence="17">
    <name type="scientific">Cyprideis torosa</name>
    <dbReference type="NCBI Taxonomy" id="163714"/>
    <lineage>
        <taxon>Eukaryota</taxon>
        <taxon>Metazoa</taxon>
        <taxon>Ecdysozoa</taxon>
        <taxon>Arthropoda</taxon>
        <taxon>Crustacea</taxon>
        <taxon>Oligostraca</taxon>
        <taxon>Ostracoda</taxon>
        <taxon>Podocopa</taxon>
        <taxon>Podocopida</taxon>
        <taxon>Cytherocopina</taxon>
        <taxon>Cytheroidea</taxon>
        <taxon>Cytherideidae</taxon>
        <taxon>Cyprideis</taxon>
    </lineage>
</organism>
<evidence type="ECO:0000256" key="12">
    <source>
        <dbReference type="ARBA" id="ARBA00023014"/>
    </source>
</evidence>
<dbReference type="SMART" id="SM00729">
    <property type="entry name" value="Elp3"/>
    <property type="match status" value="1"/>
</dbReference>
<keyword evidence="8" id="KW-0479">Metal-binding</keyword>
<dbReference type="InterPro" id="IPR058240">
    <property type="entry name" value="rSAM_sf"/>
</dbReference>
<dbReference type="AlphaFoldDB" id="A0A7R8ZRY7"/>
<dbReference type="PANTHER" id="PTHR43134">
    <property type="entry name" value="SIGNAL RECOGNITION PARTICLE RECEPTOR SUBUNIT ALPHA"/>
    <property type="match status" value="1"/>
</dbReference>
<dbReference type="Pfam" id="PF04055">
    <property type="entry name" value="Radical_SAM"/>
    <property type="match status" value="1"/>
</dbReference>
<keyword evidence="14" id="KW-0472">Membrane</keyword>
<keyword evidence="5" id="KW-0004">4Fe-4S</keyword>
<dbReference type="FunFam" id="3.40.50.300:FF:000053">
    <property type="entry name" value="Signal recognition particle receptor FtsY"/>
    <property type="match status" value="1"/>
</dbReference>
<evidence type="ECO:0000256" key="2">
    <source>
        <dbReference type="ARBA" id="ARBA00004413"/>
    </source>
</evidence>
<evidence type="ECO:0000256" key="11">
    <source>
        <dbReference type="ARBA" id="ARBA00023004"/>
    </source>
</evidence>
<dbReference type="Pfam" id="PF02881">
    <property type="entry name" value="SRP54_N"/>
    <property type="match status" value="1"/>
</dbReference>
<keyword evidence="15" id="KW-0675">Receptor</keyword>
<dbReference type="HAMAP" id="MF_00920">
    <property type="entry name" value="FtsY"/>
    <property type="match status" value="1"/>
</dbReference>
<dbReference type="InterPro" id="IPR013822">
    <property type="entry name" value="Signal_recog_particl_SRP54_hlx"/>
</dbReference>
<comment type="cofactor">
    <cofactor evidence="1">
        <name>[4Fe-4S] cluster</name>
        <dbReference type="ChEBI" id="CHEBI:49883"/>
    </cofactor>
</comment>
<comment type="subcellular location">
    <subcellularLocation>
        <location evidence="2">Cell membrane</location>
        <topology evidence="2">Peripheral membrane protein</topology>
        <orientation evidence="2">Cytoplasmic side</orientation>
    </subcellularLocation>
</comment>
<feature type="compositionally biased region" description="Basic and acidic residues" evidence="16">
    <location>
        <begin position="368"/>
        <end position="392"/>
    </location>
</feature>
<evidence type="ECO:0000256" key="14">
    <source>
        <dbReference type="ARBA" id="ARBA00023136"/>
    </source>
</evidence>
<dbReference type="SMART" id="SM00382">
    <property type="entry name" value="AAA"/>
    <property type="match status" value="1"/>
</dbReference>
<keyword evidence="10" id="KW-0378">Hydrolase</keyword>
<keyword evidence="12" id="KW-0411">Iron-sulfur</keyword>
<dbReference type="Gene3D" id="3.80.30.20">
    <property type="entry name" value="tm_1862 like domain"/>
    <property type="match status" value="1"/>
</dbReference>
<feature type="region of interest" description="Disordered" evidence="16">
    <location>
        <begin position="368"/>
        <end position="407"/>
    </location>
</feature>
<evidence type="ECO:0000256" key="8">
    <source>
        <dbReference type="ARBA" id="ARBA00022723"/>
    </source>
</evidence>
<dbReference type="PROSITE" id="PS51918">
    <property type="entry name" value="RADICAL_SAM"/>
    <property type="match status" value="1"/>
</dbReference>
<dbReference type="SMART" id="SM00963">
    <property type="entry name" value="SRP54_N"/>
    <property type="match status" value="1"/>
</dbReference>
<dbReference type="OrthoDB" id="190098at2759"/>
<evidence type="ECO:0000256" key="15">
    <source>
        <dbReference type="ARBA" id="ARBA00023170"/>
    </source>
</evidence>
<dbReference type="PROSITE" id="PS01278">
    <property type="entry name" value="MTTASE_RADICAL"/>
    <property type="match status" value="1"/>
</dbReference>
<dbReference type="InterPro" id="IPR007197">
    <property type="entry name" value="rSAM"/>
</dbReference>
<dbReference type="GO" id="GO:0035596">
    <property type="term" value="F:methylthiotransferase activity"/>
    <property type="evidence" value="ECO:0007669"/>
    <property type="project" value="InterPro"/>
</dbReference>
<dbReference type="InterPro" id="IPR006638">
    <property type="entry name" value="Elp3/MiaA/NifB-like_rSAM"/>
</dbReference>
<dbReference type="GO" id="GO:0046872">
    <property type="term" value="F:metal ion binding"/>
    <property type="evidence" value="ECO:0007669"/>
    <property type="project" value="UniProtKB-KW"/>
</dbReference>
<evidence type="ECO:0000256" key="10">
    <source>
        <dbReference type="ARBA" id="ARBA00022801"/>
    </source>
</evidence>
<keyword evidence="6" id="KW-0963">Cytoplasm</keyword>
<dbReference type="NCBIfam" id="TIGR00064">
    <property type="entry name" value="ftsY"/>
    <property type="match status" value="1"/>
</dbReference>
<accession>A0A7R8ZRY7</accession>
<evidence type="ECO:0000256" key="4">
    <source>
        <dbReference type="ARBA" id="ARBA00022475"/>
    </source>
</evidence>
<evidence type="ECO:0000313" key="17">
    <source>
        <dbReference type="EMBL" id="CAD7234253.1"/>
    </source>
</evidence>
<dbReference type="SFLD" id="SFLDS00029">
    <property type="entry name" value="Radical_SAM"/>
    <property type="match status" value="1"/>
</dbReference>
<proteinExistence type="inferred from homology"/>
<keyword evidence="9" id="KW-0547">Nucleotide-binding</keyword>
<keyword evidence="7" id="KW-0949">S-adenosyl-L-methionine</keyword>
<dbReference type="InterPro" id="IPR020612">
    <property type="entry name" value="Methylthiotransferase_CS"/>
</dbReference>
<dbReference type="EMBL" id="OB668159">
    <property type="protein sequence ID" value="CAD7234253.1"/>
    <property type="molecule type" value="Genomic_DNA"/>
</dbReference>
<dbReference type="InterPro" id="IPR003593">
    <property type="entry name" value="AAA+_ATPase"/>
</dbReference>
<name>A0A7R8ZRY7_9CRUS</name>
<keyword evidence="11" id="KW-0408">Iron</keyword>
<dbReference type="NCBIfam" id="TIGR01579">
    <property type="entry name" value="MiaB-like-C"/>
    <property type="match status" value="1"/>
</dbReference>
<reference evidence="17" key="1">
    <citation type="submission" date="2020-11" db="EMBL/GenBank/DDBJ databases">
        <authorList>
            <person name="Tran Van P."/>
        </authorList>
    </citation>
    <scope>NUCLEOTIDE SEQUENCE</scope>
</reference>
<dbReference type="GO" id="GO:0003924">
    <property type="term" value="F:GTPase activity"/>
    <property type="evidence" value="ECO:0007669"/>
    <property type="project" value="TreeGrafter"/>
</dbReference>
<evidence type="ECO:0000256" key="1">
    <source>
        <dbReference type="ARBA" id="ARBA00001966"/>
    </source>
</evidence>
<dbReference type="SUPFAM" id="SSF102114">
    <property type="entry name" value="Radical SAM enzymes"/>
    <property type="match status" value="1"/>
</dbReference>
<comment type="similarity">
    <text evidence="3">Belongs to the GTP-binding SRP family.</text>
</comment>
<evidence type="ECO:0000256" key="5">
    <source>
        <dbReference type="ARBA" id="ARBA00022485"/>
    </source>
</evidence>
<dbReference type="Gene3D" id="3.40.50.12160">
    <property type="entry name" value="Methylthiotransferase, N-terminal domain"/>
    <property type="match status" value="1"/>
</dbReference>
<gene>
    <name evidence="17" type="ORF">CTOB1V02_LOCUS12069</name>
</gene>
<dbReference type="SFLD" id="SFLDG01082">
    <property type="entry name" value="B12-binding_domain_containing"/>
    <property type="match status" value="1"/>
</dbReference>
<evidence type="ECO:0000256" key="3">
    <source>
        <dbReference type="ARBA" id="ARBA00008531"/>
    </source>
</evidence>
<keyword evidence="4" id="KW-1003">Cell membrane</keyword>
<dbReference type="InterPro" id="IPR027417">
    <property type="entry name" value="P-loop_NTPase"/>
</dbReference>
<dbReference type="InterPro" id="IPR038135">
    <property type="entry name" value="Methylthiotransferase_N_sf"/>
</dbReference>
<dbReference type="CDD" id="cd01335">
    <property type="entry name" value="Radical_SAM"/>
    <property type="match status" value="1"/>
</dbReference>
<dbReference type="InterPro" id="IPR005839">
    <property type="entry name" value="Methylthiotransferase"/>
</dbReference>
<dbReference type="SUPFAM" id="SSF52540">
    <property type="entry name" value="P-loop containing nucleoside triphosphate hydrolases"/>
    <property type="match status" value="1"/>
</dbReference>
<evidence type="ECO:0000256" key="7">
    <source>
        <dbReference type="ARBA" id="ARBA00022691"/>
    </source>
</evidence>
<dbReference type="GO" id="GO:0006614">
    <property type="term" value="P:SRP-dependent cotranslational protein targeting to membrane"/>
    <property type="evidence" value="ECO:0007669"/>
    <property type="project" value="InterPro"/>
</dbReference>
<dbReference type="Gene3D" id="1.20.120.140">
    <property type="entry name" value="Signal recognition particle SRP54, nucleotide-binding domain"/>
    <property type="match status" value="1"/>
</dbReference>
<dbReference type="InterPro" id="IPR006467">
    <property type="entry name" value="MiaB-like_bact"/>
</dbReference>